<name>A0A9W7ZYY8_9FUNG</name>
<sequence length="100" mass="11048">MGDLYLAIGDLVLQNKARLYCLRPCTTPEEVQAPYGVWGCMSNWGGSQLYCLACLKNFNKIKYLMAVDSQCLRLLTDGDPALALIHAQTHLASPYPLPNS</sequence>
<protein>
    <submittedName>
        <fullName evidence="1">Uncharacterized protein</fullName>
    </submittedName>
</protein>
<dbReference type="EMBL" id="JANBPT010000597">
    <property type="protein sequence ID" value="KAJ1916109.1"/>
    <property type="molecule type" value="Genomic_DNA"/>
</dbReference>
<organism evidence="1 2">
    <name type="scientific">Tieghemiomyces parasiticus</name>
    <dbReference type="NCBI Taxonomy" id="78921"/>
    <lineage>
        <taxon>Eukaryota</taxon>
        <taxon>Fungi</taxon>
        <taxon>Fungi incertae sedis</taxon>
        <taxon>Zoopagomycota</taxon>
        <taxon>Kickxellomycotina</taxon>
        <taxon>Dimargaritomycetes</taxon>
        <taxon>Dimargaritales</taxon>
        <taxon>Dimargaritaceae</taxon>
        <taxon>Tieghemiomyces</taxon>
    </lineage>
</organism>
<reference evidence="1" key="1">
    <citation type="submission" date="2022-07" db="EMBL/GenBank/DDBJ databases">
        <title>Phylogenomic reconstructions and comparative analyses of Kickxellomycotina fungi.</title>
        <authorList>
            <person name="Reynolds N.K."/>
            <person name="Stajich J.E."/>
            <person name="Barry K."/>
            <person name="Grigoriev I.V."/>
            <person name="Crous P."/>
            <person name="Smith M.E."/>
        </authorList>
    </citation>
    <scope>NUCLEOTIDE SEQUENCE</scope>
    <source>
        <strain evidence="1">RSA 861</strain>
    </source>
</reference>
<evidence type="ECO:0000313" key="1">
    <source>
        <dbReference type="EMBL" id="KAJ1916109.1"/>
    </source>
</evidence>
<accession>A0A9W7ZYY8</accession>
<dbReference type="Proteomes" id="UP001150569">
    <property type="component" value="Unassembled WGS sequence"/>
</dbReference>
<dbReference type="AlphaFoldDB" id="A0A9W7ZYY8"/>
<keyword evidence="2" id="KW-1185">Reference proteome</keyword>
<proteinExistence type="predicted"/>
<evidence type="ECO:0000313" key="2">
    <source>
        <dbReference type="Proteomes" id="UP001150569"/>
    </source>
</evidence>
<gene>
    <name evidence="1" type="ORF">IWQ60_008211</name>
</gene>
<comment type="caution">
    <text evidence="1">The sequence shown here is derived from an EMBL/GenBank/DDBJ whole genome shotgun (WGS) entry which is preliminary data.</text>
</comment>